<name>A0A0A9DUF8_ARUDO</name>
<accession>A0A0A9DUF8</accession>
<dbReference type="AlphaFoldDB" id="A0A0A9DUF8"/>
<reference evidence="2" key="2">
    <citation type="journal article" date="2015" name="Data Brief">
        <title>Shoot transcriptome of the giant reed, Arundo donax.</title>
        <authorList>
            <person name="Barrero R.A."/>
            <person name="Guerrero F.D."/>
            <person name="Moolhuijzen P."/>
            <person name="Goolsby J.A."/>
            <person name="Tidwell J."/>
            <person name="Bellgard S.E."/>
            <person name="Bellgard M.I."/>
        </authorList>
    </citation>
    <scope>NUCLEOTIDE SEQUENCE</scope>
    <source>
        <tissue evidence="2">Shoot tissue taken approximately 20 cm above the soil surface</tissue>
    </source>
</reference>
<keyword evidence="1" id="KW-1133">Transmembrane helix</keyword>
<reference evidence="2" key="1">
    <citation type="submission" date="2014-09" db="EMBL/GenBank/DDBJ databases">
        <authorList>
            <person name="Magalhaes I.L.F."/>
            <person name="Oliveira U."/>
            <person name="Santos F.R."/>
            <person name="Vidigal T.H.D.A."/>
            <person name="Brescovit A.D."/>
            <person name="Santos A.J."/>
        </authorList>
    </citation>
    <scope>NUCLEOTIDE SEQUENCE</scope>
    <source>
        <tissue evidence="2">Shoot tissue taken approximately 20 cm above the soil surface</tissue>
    </source>
</reference>
<keyword evidence="1" id="KW-0812">Transmembrane</keyword>
<protein>
    <submittedName>
        <fullName evidence="2">Uncharacterized protein</fullName>
    </submittedName>
</protein>
<dbReference type="EMBL" id="GBRH01210488">
    <property type="protein sequence ID" value="JAD87407.1"/>
    <property type="molecule type" value="Transcribed_RNA"/>
</dbReference>
<proteinExistence type="predicted"/>
<organism evidence="2">
    <name type="scientific">Arundo donax</name>
    <name type="common">Giant reed</name>
    <name type="synonym">Donax arundinaceus</name>
    <dbReference type="NCBI Taxonomy" id="35708"/>
    <lineage>
        <taxon>Eukaryota</taxon>
        <taxon>Viridiplantae</taxon>
        <taxon>Streptophyta</taxon>
        <taxon>Embryophyta</taxon>
        <taxon>Tracheophyta</taxon>
        <taxon>Spermatophyta</taxon>
        <taxon>Magnoliopsida</taxon>
        <taxon>Liliopsida</taxon>
        <taxon>Poales</taxon>
        <taxon>Poaceae</taxon>
        <taxon>PACMAD clade</taxon>
        <taxon>Arundinoideae</taxon>
        <taxon>Arundineae</taxon>
        <taxon>Arundo</taxon>
    </lineage>
</organism>
<evidence type="ECO:0000313" key="2">
    <source>
        <dbReference type="EMBL" id="JAD87407.1"/>
    </source>
</evidence>
<keyword evidence="1" id="KW-0472">Membrane</keyword>
<evidence type="ECO:0000256" key="1">
    <source>
        <dbReference type="SAM" id="Phobius"/>
    </source>
</evidence>
<sequence length="50" mass="5380">MIGAASISKGVSQLRLSFFKSISLLSFLIAWDAAIFGPSLVQYISLDPGY</sequence>
<feature type="transmembrane region" description="Helical" evidence="1">
    <location>
        <begin position="21"/>
        <end position="44"/>
    </location>
</feature>